<organism evidence="1">
    <name type="scientific">Rhizophora mucronata</name>
    <name type="common">Asiatic mangrove</name>
    <dbReference type="NCBI Taxonomy" id="61149"/>
    <lineage>
        <taxon>Eukaryota</taxon>
        <taxon>Viridiplantae</taxon>
        <taxon>Streptophyta</taxon>
        <taxon>Embryophyta</taxon>
        <taxon>Tracheophyta</taxon>
        <taxon>Spermatophyta</taxon>
        <taxon>Magnoliopsida</taxon>
        <taxon>eudicotyledons</taxon>
        <taxon>Gunneridae</taxon>
        <taxon>Pentapetalae</taxon>
        <taxon>rosids</taxon>
        <taxon>fabids</taxon>
        <taxon>Malpighiales</taxon>
        <taxon>Rhizophoraceae</taxon>
        <taxon>Rhizophora</taxon>
    </lineage>
</organism>
<reference evidence="1" key="1">
    <citation type="submission" date="2018-02" db="EMBL/GenBank/DDBJ databases">
        <title>Rhizophora mucronata_Transcriptome.</title>
        <authorList>
            <person name="Meera S.P."/>
            <person name="Sreeshan A."/>
            <person name="Augustine A."/>
        </authorList>
    </citation>
    <scope>NUCLEOTIDE SEQUENCE</scope>
    <source>
        <tissue evidence="1">Leaf</tissue>
    </source>
</reference>
<accession>A0A2P2K5J3</accession>
<protein>
    <submittedName>
        <fullName evidence="1">Phospholipase D</fullName>
    </submittedName>
</protein>
<dbReference type="EMBL" id="GGEC01020500">
    <property type="protein sequence ID" value="MBX00984.1"/>
    <property type="molecule type" value="Transcribed_RNA"/>
</dbReference>
<proteinExistence type="predicted"/>
<dbReference type="AlphaFoldDB" id="A0A2P2K5J3"/>
<name>A0A2P2K5J3_RHIMU</name>
<evidence type="ECO:0000313" key="1">
    <source>
        <dbReference type="EMBL" id="MBX00984.1"/>
    </source>
</evidence>
<sequence length="62" mass="7139">MLNVLTLEYCRMESWEPMMKKHSIFSSIHLCKCYFVPVLLGKNIAGSSKGKLEPSTHIIRKL</sequence>